<dbReference type="Gene3D" id="3.40.462.20">
    <property type="match status" value="1"/>
</dbReference>
<keyword evidence="7" id="KW-0732">Signal</keyword>
<evidence type="ECO:0000256" key="3">
    <source>
        <dbReference type="ARBA" id="ARBA00022630"/>
    </source>
</evidence>
<gene>
    <name evidence="9" type="ORF">GCM10009654_52980</name>
</gene>
<dbReference type="Gene3D" id="3.30.465.10">
    <property type="match status" value="1"/>
</dbReference>
<evidence type="ECO:0000256" key="6">
    <source>
        <dbReference type="SAM" id="MobiDB-lite"/>
    </source>
</evidence>
<name>A0ABP4FNF0_9ACTN</name>
<evidence type="ECO:0000256" key="1">
    <source>
        <dbReference type="ARBA" id="ARBA00001974"/>
    </source>
</evidence>
<feature type="compositionally biased region" description="Low complexity" evidence="6">
    <location>
        <begin position="28"/>
        <end position="43"/>
    </location>
</feature>
<feature type="signal peptide" evidence="7">
    <location>
        <begin position="1"/>
        <end position="25"/>
    </location>
</feature>
<sequence>MLGGAASVASAAVAAPLLTAGGAAAAPGAGEAAGAATSPAAPVRVLPDDPRYTELTTGQNRRWVGTPDEVRLVSTTEQVVAAVDEAVRGGKRISVKGGGHCLADFVFHKDIDLVLDMSLMNRVSFDEERGAFAVEAGATLMNVYDALYKGWGVTIPGGMCYSVGVGGHVSGGGYGLLSRLHGLTVDHLHAVEVVVVDRSGRVRSVVATREANDPNRDLWWGCAGGGGGNFGVITRYWFRTPGATGSDPGRLLPRPPEEVLVQALSLPWDQLDGRGFRRLVQNVGTWFETHGSPDSPYASLAGALPFTHRSSGGISMFAQMDATVPDAEKLFRAYHTHILDGVGATAEAAVRPMGELGALPELAEPTRLPWLRATRRLGTSSPMVTDPAIRGHHHSAYVRRAVPDTHIDRIYEWLNSDSIDNPMAMVILHLVGGAIDRVSPSATAVAQRDSHFKLLYQSMWQDPADDAANIAWTNGVFRAVYKETGGVPVPNGVTDGCYINYPDTGVHDPDANTSDWSWHRLYHKDNYPRLQQVKARWDPRNVFHHSQSVELPTI</sequence>
<evidence type="ECO:0000313" key="10">
    <source>
        <dbReference type="Proteomes" id="UP001501371"/>
    </source>
</evidence>
<dbReference type="SUPFAM" id="SSF56176">
    <property type="entry name" value="FAD-binding/transporter-associated domain-like"/>
    <property type="match status" value="1"/>
</dbReference>
<evidence type="ECO:0000259" key="8">
    <source>
        <dbReference type="PROSITE" id="PS51387"/>
    </source>
</evidence>
<dbReference type="PROSITE" id="PS51387">
    <property type="entry name" value="FAD_PCMH"/>
    <property type="match status" value="1"/>
</dbReference>
<dbReference type="InterPro" id="IPR036318">
    <property type="entry name" value="FAD-bd_PCMH-like_sf"/>
</dbReference>
<keyword evidence="3" id="KW-0285">Flavoprotein</keyword>
<keyword evidence="4" id="KW-0274">FAD</keyword>
<dbReference type="Proteomes" id="UP001501371">
    <property type="component" value="Unassembled WGS sequence"/>
</dbReference>
<dbReference type="Pfam" id="PF08031">
    <property type="entry name" value="BBE"/>
    <property type="match status" value="1"/>
</dbReference>
<dbReference type="InterPro" id="IPR016166">
    <property type="entry name" value="FAD-bd_PCMH"/>
</dbReference>
<dbReference type="PANTHER" id="PTHR42973">
    <property type="entry name" value="BINDING OXIDOREDUCTASE, PUTATIVE (AFU_ORTHOLOGUE AFUA_1G17690)-RELATED"/>
    <property type="match status" value="1"/>
</dbReference>
<dbReference type="InterPro" id="IPR006094">
    <property type="entry name" value="Oxid_FAD_bind_N"/>
</dbReference>
<comment type="caution">
    <text evidence="9">The sequence shown here is derived from an EMBL/GenBank/DDBJ whole genome shotgun (WGS) entry which is preliminary data.</text>
</comment>
<keyword evidence="5" id="KW-0560">Oxidoreductase</keyword>
<dbReference type="InterPro" id="IPR050416">
    <property type="entry name" value="FAD-linked_Oxidoreductase"/>
</dbReference>
<evidence type="ECO:0000256" key="2">
    <source>
        <dbReference type="ARBA" id="ARBA00005466"/>
    </source>
</evidence>
<dbReference type="InterPro" id="IPR012951">
    <property type="entry name" value="BBE"/>
</dbReference>
<reference evidence="10" key="1">
    <citation type="journal article" date="2019" name="Int. J. Syst. Evol. Microbiol.">
        <title>The Global Catalogue of Microorganisms (GCM) 10K type strain sequencing project: providing services to taxonomists for standard genome sequencing and annotation.</title>
        <authorList>
            <consortium name="The Broad Institute Genomics Platform"/>
            <consortium name="The Broad Institute Genome Sequencing Center for Infectious Disease"/>
            <person name="Wu L."/>
            <person name="Ma J."/>
        </authorList>
    </citation>
    <scope>NUCLEOTIDE SEQUENCE [LARGE SCALE GENOMIC DNA]</scope>
    <source>
        <strain evidence="10">JCM 12696</strain>
    </source>
</reference>
<evidence type="ECO:0000256" key="5">
    <source>
        <dbReference type="ARBA" id="ARBA00023002"/>
    </source>
</evidence>
<dbReference type="InterPro" id="IPR016169">
    <property type="entry name" value="FAD-bd_PCMH_sub2"/>
</dbReference>
<dbReference type="PANTHER" id="PTHR42973:SF39">
    <property type="entry name" value="FAD-BINDING PCMH-TYPE DOMAIN-CONTAINING PROTEIN"/>
    <property type="match status" value="1"/>
</dbReference>
<organism evidence="9 10">
    <name type="scientific">Streptomyces hebeiensis</name>
    <dbReference type="NCBI Taxonomy" id="229486"/>
    <lineage>
        <taxon>Bacteria</taxon>
        <taxon>Bacillati</taxon>
        <taxon>Actinomycetota</taxon>
        <taxon>Actinomycetes</taxon>
        <taxon>Kitasatosporales</taxon>
        <taxon>Streptomycetaceae</taxon>
        <taxon>Streptomyces</taxon>
    </lineage>
</organism>
<proteinExistence type="inferred from homology"/>
<dbReference type="EMBL" id="BAAAKV010000057">
    <property type="protein sequence ID" value="GAA1188823.1"/>
    <property type="molecule type" value="Genomic_DNA"/>
</dbReference>
<feature type="chain" id="PRO_5046846699" evidence="7">
    <location>
        <begin position="26"/>
        <end position="554"/>
    </location>
</feature>
<keyword evidence="10" id="KW-1185">Reference proteome</keyword>
<evidence type="ECO:0000313" key="9">
    <source>
        <dbReference type="EMBL" id="GAA1188823.1"/>
    </source>
</evidence>
<evidence type="ECO:0000256" key="4">
    <source>
        <dbReference type="ARBA" id="ARBA00022827"/>
    </source>
</evidence>
<protein>
    <submittedName>
        <fullName evidence="9">BBE domain-containing protein</fullName>
    </submittedName>
</protein>
<feature type="domain" description="FAD-binding PCMH-type" evidence="8">
    <location>
        <begin position="63"/>
        <end position="243"/>
    </location>
</feature>
<accession>A0ABP4FNF0</accession>
<comment type="similarity">
    <text evidence="2">Belongs to the oxygen-dependent FAD-linked oxidoreductase family.</text>
</comment>
<comment type="cofactor">
    <cofactor evidence="1">
        <name>FAD</name>
        <dbReference type="ChEBI" id="CHEBI:57692"/>
    </cofactor>
</comment>
<dbReference type="Pfam" id="PF01565">
    <property type="entry name" value="FAD_binding_4"/>
    <property type="match status" value="1"/>
</dbReference>
<evidence type="ECO:0000256" key="7">
    <source>
        <dbReference type="SAM" id="SignalP"/>
    </source>
</evidence>
<feature type="region of interest" description="Disordered" evidence="6">
    <location>
        <begin position="28"/>
        <end position="48"/>
    </location>
</feature>